<protein>
    <submittedName>
        <fullName evidence="5">AAA-like domain-containing protein</fullName>
    </submittedName>
</protein>
<evidence type="ECO:0000313" key="5">
    <source>
        <dbReference type="EMBL" id="MBW4659762.1"/>
    </source>
</evidence>
<dbReference type="InterPro" id="IPR020472">
    <property type="entry name" value="WD40_PAC1"/>
</dbReference>
<organism evidence="5 6">
    <name type="scientific">Drouetiella hepatica Uher 2000/2452</name>
    <dbReference type="NCBI Taxonomy" id="904376"/>
    <lineage>
        <taxon>Bacteria</taxon>
        <taxon>Bacillati</taxon>
        <taxon>Cyanobacteriota</taxon>
        <taxon>Cyanophyceae</taxon>
        <taxon>Oculatellales</taxon>
        <taxon>Oculatellaceae</taxon>
        <taxon>Drouetiella</taxon>
    </lineage>
</organism>
<dbReference type="Proteomes" id="UP000757435">
    <property type="component" value="Unassembled WGS sequence"/>
</dbReference>
<accession>A0A951QBI3</accession>
<evidence type="ECO:0000256" key="1">
    <source>
        <dbReference type="ARBA" id="ARBA00022574"/>
    </source>
</evidence>
<comment type="caution">
    <text evidence="5">The sequence shown here is derived from an EMBL/GenBank/DDBJ whole genome shotgun (WGS) entry which is preliminary data.</text>
</comment>
<sequence length="1203" mass="133136">MTAVSPTYAYQIGGSLPTDAATYVYRQADEDLYQGLKAGEFCYVLSSRQVGKSSLRVRTMQRLQGEGIACVAVDITSIGTDDITPEQWYAGIIDTITSSLDLYDRFDLEDWWASLSLLSNVQRFSRFIEDILLKLVPKNIVIFIDEIDSILSLPFNIDDFFAVIRDCYNNRADKPDYRRLTFTLLGVASPANLIQDKRRTPFNIGRGIQLTQFQLEESQPLLPGIASKTDNPHRLLQIILEWSGGQPFLTQRLCKLVSTAETPIPPRQEAVWLQALVQTKVIDHWASQDEPSHLKTVQDRLLLHSGDRIGQLLDLYQQVLRPEGLLANGSTEQLDLLLTGLVIRQGDRLQVYNPIYAAIFNQDWLDYEFATVRPYNQALKAWTESGYRDESRLLRGIALQDSQAWIVGKKLDPDDYRFLAASEELKQRETQQRVEAEQTRIALDAEKKANQILADAARIAQRRIRISGVILGVAAVFSAAMAGAAFWSYSNAKRGDVRLHAASARASWTANQGLDALSMALISAHELRELKELFFPPDGDTRYQTQLALQQPIYDAQEFNRLEEHKARVTAVSVSRDGLIASASADGTIHLSQSNGQLIADAKFGSAQKLITSLSFTPDGKTLLAAGETTIKLWDLKGKLLGTLPASQSNNNSVTSISISPNGETLAAGESSGTLQLWNLNLQNLKLLQSWKLGSISAVSFSPDGKTIAVGGNDSKIRLWKPDEALQIKLIDNKAPVNDLYFSPNGQVLAAVGQFGSIKLWYRDGNTFRLKSLPDQERPVRAVRFSDDRTLITAGEDHTIKLWRLHAQQGEPPGVALLNTLRGHTSVVSGLDLSRDGKTLVSASWDKTIRLWRLQGNPADALDGQTPLWAVKYSPDGQMLAAAGGEAGITSSIAIWNADGSFKHRLKGHTNRIFALSFSLDGQKLVSAGADRTVRLWNLKERTSKELSSCASNNCPKLTQQEYFAVSFSPDGKTIAAGDSKGTLRLWSTDRPFPREIQAHQQSIWGIAFRPEMIATSSSDGTVKLWALDGKDILTIPNQGSEVLSVSFSPDGQTLATGSEDGKVRLWSRQGQLIATLTGHQQAVWRIQFNPDGKLLASTSEERTVKLWRVDNNSIQALLKKPDSIDDLSIRTLLGFSDQVKDLSFTPDGKTLATAGFDKTVRIWDVSKLWNFDQLVEQGCTQVKDYLELSTGSAQSDNQQICQ</sequence>
<dbReference type="InterPro" id="IPR036322">
    <property type="entry name" value="WD40_repeat_dom_sf"/>
</dbReference>
<dbReference type="InterPro" id="IPR001680">
    <property type="entry name" value="WD40_rpt"/>
</dbReference>
<feature type="repeat" description="WD" evidence="3">
    <location>
        <begin position="1036"/>
        <end position="1068"/>
    </location>
</feature>
<dbReference type="Gene3D" id="3.40.50.300">
    <property type="entry name" value="P-loop containing nucleotide triphosphate hydrolases"/>
    <property type="match status" value="1"/>
</dbReference>
<gene>
    <name evidence="5" type="ORF">KME15_13880</name>
</gene>
<dbReference type="Gene3D" id="2.130.10.10">
    <property type="entry name" value="YVTN repeat-like/Quinoprotein amine dehydrogenase"/>
    <property type="match status" value="5"/>
</dbReference>
<feature type="repeat" description="WD" evidence="3">
    <location>
        <begin position="1133"/>
        <end position="1167"/>
    </location>
</feature>
<dbReference type="PROSITE" id="PS00678">
    <property type="entry name" value="WD_REPEATS_1"/>
    <property type="match status" value="2"/>
</dbReference>
<dbReference type="SUPFAM" id="SSF50978">
    <property type="entry name" value="WD40 repeat-like"/>
    <property type="match status" value="1"/>
</dbReference>
<feature type="repeat" description="WD" evidence="3">
    <location>
        <begin position="773"/>
        <end position="805"/>
    </location>
</feature>
<keyword evidence="4" id="KW-0812">Transmembrane</keyword>
<keyword evidence="2" id="KW-0677">Repeat</keyword>
<feature type="repeat" description="WD" evidence="3">
    <location>
        <begin position="696"/>
        <end position="721"/>
    </location>
</feature>
<dbReference type="PANTHER" id="PTHR19848">
    <property type="entry name" value="WD40 REPEAT PROTEIN"/>
    <property type="match status" value="1"/>
</dbReference>
<dbReference type="InterPro" id="IPR015943">
    <property type="entry name" value="WD40/YVTN_repeat-like_dom_sf"/>
</dbReference>
<dbReference type="CDD" id="cd00200">
    <property type="entry name" value="WD40"/>
    <property type="match status" value="2"/>
</dbReference>
<dbReference type="InterPro" id="IPR011047">
    <property type="entry name" value="Quinoprotein_ADH-like_sf"/>
</dbReference>
<reference evidence="5" key="2">
    <citation type="journal article" date="2022" name="Microbiol. Resour. Announc.">
        <title>Metagenome Sequencing to Explore Phylogenomics of Terrestrial Cyanobacteria.</title>
        <authorList>
            <person name="Ward R.D."/>
            <person name="Stajich J.E."/>
            <person name="Johansen J.R."/>
            <person name="Huntemann M."/>
            <person name="Clum A."/>
            <person name="Foster B."/>
            <person name="Foster B."/>
            <person name="Roux S."/>
            <person name="Palaniappan K."/>
            <person name="Varghese N."/>
            <person name="Mukherjee S."/>
            <person name="Reddy T.B.K."/>
            <person name="Daum C."/>
            <person name="Copeland A."/>
            <person name="Chen I.A."/>
            <person name="Ivanova N.N."/>
            <person name="Kyrpides N.C."/>
            <person name="Shapiro N."/>
            <person name="Eloe-Fadrosh E.A."/>
            <person name="Pietrasiak N."/>
        </authorList>
    </citation>
    <scope>NUCLEOTIDE SEQUENCE</scope>
    <source>
        <strain evidence="5">UHER 2000/2452</strain>
    </source>
</reference>
<dbReference type="PROSITE" id="PS50082">
    <property type="entry name" value="WD_REPEATS_2"/>
    <property type="match status" value="11"/>
</dbReference>
<dbReference type="Pfam" id="PF00400">
    <property type="entry name" value="WD40"/>
    <property type="match status" value="12"/>
</dbReference>
<name>A0A951QBI3_9CYAN</name>
<keyword evidence="4" id="KW-1133">Transmembrane helix</keyword>
<dbReference type="InterPro" id="IPR019775">
    <property type="entry name" value="WD40_repeat_CS"/>
</dbReference>
<evidence type="ECO:0000313" key="6">
    <source>
        <dbReference type="Proteomes" id="UP000757435"/>
    </source>
</evidence>
<evidence type="ECO:0000256" key="4">
    <source>
        <dbReference type="SAM" id="Phobius"/>
    </source>
</evidence>
<feature type="repeat" description="WD" evidence="3">
    <location>
        <begin position="965"/>
        <end position="988"/>
    </location>
</feature>
<dbReference type="EMBL" id="JAHHHD010000014">
    <property type="protein sequence ID" value="MBW4659762.1"/>
    <property type="molecule type" value="Genomic_DNA"/>
</dbReference>
<keyword evidence="1 3" id="KW-0853">WD repeat</keyword>
<dbReference type="InterPro" id="IPR027417">
    <property type="entry name" value="P-loop_NTPase"/>
</dbReference>
<evidence type="ECO:0000256" key="3">
    <source>
        <dbReference type="PROSITE-ProRule" id="PRU00221"/>
    </source>
</evidence>
<feature type="repeat" description="WD" evidence="3">
    <location>
        <begin position="997"/>
        <end position="1036"/>
    </location>
</feature>
<dbReference type="Pfam" id="PF14516">
    <property type="entry name" value="AAA_35"/>
    <property type="match status" value="1"/>
</dbReference>
<feature type="repeat" description="WD" evidence="3">
    <location>
        <begin position="1077"/>
        <end position="1118"/>
    </location>
</feature>
<evidence type="ECO:0000256" key="2">
    <source>
        <dbReference type="ARBA" id="ARBA00022737"/>
    </source>
</evidence>
<dbReference type="SUPFAM" id="SSF52540">
    <property type="entry name" value="P-loop containing nucleoside triphosphate hydrolases"/>
    <property type="match status" value="1"/>
</dbReference>
<feature type="repeat" description="WD" evidence="3">
    <location>
        <begin position="730"/>
        <end position="761"/>
    </location>
</feature>
<feature type="repeat" description="WD" evidence="3">
    <location>
        <begin position="906"/>
        <end position="947"/>
    </location>
</feature>
<reference evidence="5" key="1">
    <citation type="submission" date="2021-05" db="EMBL/GenBank/DDBJ databases">
        <authorList>
            <person name="Pietrasiak N."/>
            <person name="Ward R."/>
            <person name="Stajich J.E."/>
            <person name="Kurbessoian T."/>
        </authorList>
    </citation>
    <scope>NUCLEOTIDE SEQUENCE</scope>
    <source>
        <strain evidence="5">UHER 2000/2452</strain>
    </source>
</reference>
<dbReference type="SUPFAM" id="SSF50998">
    <property type="entry name" value="Quinoprotein alcohol dehydrogenase-like"/>
    <property type="match status" value="1"/>
</dbReference>
<feature type="repeat" description="WD" evidence="3">
    <location>
        <begin position="647"/>
        <end position="681"/>
    </location>
</feature>
<dbReference type="PRINTS" id="PR00320">
    <property type="entry name" value="GPROTEINBRPT"/>
</dbReference>
<dbReference type="AlphaFoldDB" id="A0A951QBI3"/>
<feature type="repeat" description="WD" evidence="3">
    <location>
        <begin position="821"/>
        <end position="855"/>
    </location>
</feature>
<proteinExistence type="predicted"/>
<dbReference type="PANTHER" id="PTHR19848:SF8">
    <property type="entry name" value="F-BOX AND WD REPEAT DOMAIN CONTAINING 7"/>
    <property type="match status" value="1"/>
</dbReference>
<feature type="transmembrane region" description="Helical" evidence="4">
    <location>
        <begin position="468"/>
        <end position="489"/>
    </location>
</feature>
<keyword evidence="4" id="KW-0472">Membrane</keyword>
<dbReference type="SMART" id="SM00320">
    <property type="entry name" value="WD40"/>
    <property type="match status" value="14"/>
</dbReference>
<dbReference type="PROSITE" id="PS50294">
    <property type="entry name" value="WD_REPEATS_REGION"/>
    <property type="match status" value="9"/>
</dbReference>